<comment type="caution">
    <text evidence="8">Lacks conserved residue(s) required for the propagation of feature annotation.</text>
</comment>
<dbReference type="PANTHER" id="PTHR23502:SF132">
    <property type="entry name" value="POLYAMINE TRANSPORTER 2-RELATED"/>
    <property type="match status" value="1"/>
</dbReference>
<dbReference type="NCBIfam" id="TIGR00710">
    <property type="entry name" value="efflux_Bcr_CflA"/>
    <property type="match status" value="1"/>
</dbReference>
<feature type="transmembrane region" description="Helical" evidence="8">
    <location>
        <begin position="75"/>
        <end position="94"/>
    </location>
</feature>
<keyword evidence="8" id="KW-0997">Cell inner membrane</keyword>
<evidence type="ECO:0000256" key="5">
    <source>
        <dbReference type="ARBA" id="ARBA00022692"/>
    </source>
</evidence>
<organism evidence="10 11">
    <name type="scientific">Legionella oakridgensis</name>
    <dbReference type="NCBI Taxonomy" id="29423"/>
    <lineage>
        <taxon>Bacteria</taxon>
        <taxon>Pseudomonadati</taxon>
        <taxon>Pseudomonadota</taxon>
        <taxon>Gammaproteobacteria</taxon>
        <taxon>Legionellales</taxon>
        <taxon>Legionellaceae</taxon>
        <taxon>Legionella</taxon>
    </lineage>
</organism>
<dbReference type="PANTHER" id="PTHR23502">
    <property type="entry name" value="MAJOR FACILITATOR SUPERFAMILY"/>
    <property type="match status" value="1"/>
</dbReference>
<feature type="transmembrane region" description="Helical" evidence="8">
    <location>
        <begin position="249"/>
        <end position="267"/>
    </location>
</feature>
<evidence type="ECO:0000256" key="7">
    <source>
        <dbReference type="ARBA" id="ARBA00023136"/>
    </source>
</evidence>
<dbReference type="Gene3D" id="1.20.1720.10">
    <property type="entry name" value="Multidrug resistance protein D"/>
    <property type="match status" value="1"/>
</dbReference>
<evidence type="ECO:0000256" key="3">
    <source>
        <dbReference type="ARBA" id="ARBA00022448"/>
    </source>
</evidence>
<dbReference type="EMBL" id="LNYP01000006">
    <property type="protein sequence ID" value="KTD43962.1"/>
    <property type="molecule type" value="Genomic_DNA"/>
</dbReference>
<dbReference type="Proteomes" id="UP000054858">
    <property type="component" value="Unassembled WGS sequence"/>
</dbReference>
<name>A0A0W0XHA7_9GAMM</name>
<dbReference type="GO" id="GO:0042910">
    <property type="term" value="F:xenobiotic transmembrane transporter activity"/>
    <property type="evidence" value="ECO:0007669"/>
    <property type="project" value="InterPro"/>
</dbReference>
<reference evidence="10 11" key="1">
    <citation type="submission" date="2015-11" db="EMBL/GenBank/DDBJ databases">
        <title>Genomic analysis of 38 Legionella species identifies large and diverse effector repertoires.</title>
        <authorList>
            <person name="Burstein D."/>
            <person name="Amaro F."/>
            <person name="Zusman T."/>
            <person name="Lifshitz Z."/>
            <person name="Cohen O."/>
            <person name="Gilbert J.A."/>
            <person name="Pupko T."/>
            <person name="Shuman H.A."/>
            <person name="Segal G."/>
        </authorList>
    </citation>
    <scope>NUCLEOTIDE SEQUENCE [LARGE SCALE GENOMIC DNA]</scope>
    <source>
        <strain evidence="10 11">Oak Ridge-10</strain>
    </source>
</reference>
<dbReference type="InterPro" id="IPR004812">
    <property type="entry name" value="Efflux_drug-R_Bcr/CmlA"/>
</dbReference>
<dbReference type="GO" id="GO:1990961">
    <property type="term" value="P:xenobiotic detoxification by transmembrane export across the plasma membrane"/>
    <property type="evidence" value="ECO:0007669"/>
    <property type="project" value="InterPro"/>
</dbReference>
<evidence type="ECO:0000313" key="10">
    <source>
        <dbReference type="EMBL" id="KTD43962.1"/>
    </source>
</evidence>
<dbReference type="CDD" id="cd17320">
    <property type="entry name" value="MFS_MdfA_MDR_like"/>
    <property type="match status" value="1"/>
</dbReference>
<feature type="transmembrane region" description="Helical" evidence="8">
    <location>
        <begin position="274"/>
        <end position="295"/>
    </location>
</feature>
<keyword evidence="6 8" id="KW-1133">Transmembrane helix</keyword>
<dbReference type="SUPFAM" id="SSF103473">
    <property type="entry name" value="MFS general substrate transporter"/>
    <property type="match status" value="1"/>
</dbReference>
<dbReference type="Pfam" id="PF07690">
    <property type="entry name" value="MFS_1"/>
    <property type="match status" value="1"/>
</dbReference>
<feature type="transmembrane region" description="Helical" evidence="8">
    <location>
        <begin position="133"/>
        <end position="155"/>
    </location>
</feature>
<keyword evidence="7 8" id="KW-0472">Membrane</keyword>
<feature type="transmembrane region" description="Helical" evidence="8">
    <location>
        <begin position="46"/>
        <end position="63"/>
    </location>
</feature>
<feature type="transmembrane region" description="Helical" evidence="8">
    <location>
        <begin position="342"/>
        <end position="362"/>
    </location>
</feature>
<dbReference type="PROSITE" id="PS00216">
    <property type="entry name" value="SUGAR_TRANSPORT_1"/>
    <property type="match status" value="1"/>
</dbReference>
<keyword evidence="4" id="KW-1003">Cell membrane</keyword>
<evidence type="ECO:0000256" key="2">
    <source>
        <dbReference type="ARBA" id="ARBA00006236"/>
    </source>
</evidence>
<feature type="transmembrane region" description="Helical" evidence="8">
    <location>
        <begin position="100"/>
        <end position="121"/>
    </location>
</feature>
<evidence type="ECO:0000256" key="6">
    <source>
        <dbReference type="ARBA" id="ARBA00022989"/>
    </source>
</evidence>
<dbReference type="InterPro" id="IPR005829">
    <property type="entry name" value="Sugar_transporter_CS"/>
</dbReference>
<keyword evidence="3 8" id="KW-0813">Transport</keyword>
<dbReference type="InterPro" id="IPR020846">
    <property type="entry name" value="MFS_dom"/>
</dbReference>
<feature type="transmembrane region" description="Helical" evidence="8">
    <location>
        <begin position="307"/>
        <end position="330"/>
    </location>
</feature>
<dbReference type="InterPro" id="IPR011701">
    <property type="entry name" value="MFS"/>
</dbReference>
<feature type="domain" description="Major facilitator superfamily (MFS) profile" evidence="9">
    <location>
        <begin position="7"/>
        <end position="393"/>
    </location>
</feature>
<feature type="transmembrane region" description="Helical" evidence="8">
    <location>
        <begin position="368"/>
        <end position="389"/>
    </location>
</feature>
<feature type="transmembrane region" description="Helical" evidence="8">
    <location>
        <begin position="204"/>
        <end position="229"/>
    </location>
</feature>
<dbReference type="PATRIC" id="fig|29423.5.peg.530"/>
<evidence type="ECO:0000259" key="9">
    <source>
        <dbReference type="PROSITE" id="PS50850"/>
    </source>
</evidence>
<keyword evidence="5 8" id="KW-0812">Transmembrane</keyword>
<accession>A0A0W0XHA7</accession>
<dbReference type="InterPro" id="IPR036259">
    <property type="entry name" value="MFS_trans_sf"/>
</dbReference>
<dbReference type="AlphaFoldDB" id="A0A0W0XHA7"/>
<proteinExistence type="inferred from homology"/>
<feature type="transmembrane region" description="Helical" evidence="8">
    <location>
        <begin position="161"/>
        <end position="183"/>
    </location>
</feature>
<comment type="caution">
    <text evidence="10">The sequence shown here is derived from an EMBL/GenBank/DDBJ whole genome shotgun (WGS) entry which is preliminary data.</text>
</comment>
<evidence type="ECO:0000256" key="1">
    <source>
        <dbReference type="ARBA" id="ARBA00004651"/>
    </source>
</evidence>
<sequence length="412" mass="45600">MMTLSPRQLTLSLAPFVLALALAMDVYVPAIPKLTQLFHVSDRVMLLTLNIFMFTAGIMQLVIGPLSDQFGRKKIAYFVTVSFALGCVVCSVSSGPKFLIFGRIIQAIGSCGMMALGLAIVRDCFKGNKSARIYSYLNGIISFSPMFAPFIGSYLDIYFGWPMMFLSLLSIAFLSLISLYFFLPETLPKDNRVDFSLRKVLIEYKIIFLNPIFAIYNLATCFGLSYLYLFCALSPYLIIRNLHIPESQYGFYFFYMGLSFFIGSILCSQIVERLGIYYTCLLGFFITLTGGFWMTGWYFSSGLTLHAFVYPMLLVGIGGTFCMGAGNGGLMWPFTKHTGTAAALGGTLRFLFSSCIGMAIIHQNVASTLPLGLSAIVFSLGGIALFIIYKNKLAFVSDKEIEHDGGLVNMPH</sequence>
<comment type="similarity">
    <text evidence="2 8">Belongs to the major facilitator superfamily. Bcr/CmlA family.</text>
</comment>
<evidence type="ECO:0000256" key="8">
    <source>
        <dbReference type="RuleBase" id="RU365088"/>
    </source>
</evidence>
<evidence type="ECO:0000256" key="4">
    <source>
        <dbReference type="ARBA" id="ARBA00022475"/>
    </source>
</evidence>
<gene>
    <name evidence="10" type="primary">sflR</name>
    <name evidence="10" type="ORF">Loak_0512</name>
</gene>
<protein>
    <recommendedName>
        <fullName evidence="8">Bcr/CflA family efflux transporter</fullName>
    </recommendedName>
</protein>
<comment type="subcellular location">
    <subcellularLocation>
        <location evidence="8">Cell inner membrane</location>
        <topology evidence="8">Multi-pass membrane protein</topology>
    </subcellularLocation>
    <subcellularLocation>
        <location evidence="1">Cell membrane</location>
        <topology evidence="1">Multi-pass membrane protein</topology>
    </subcellularLocation>
</comment>
<dbReference type="RefSeq" id="WP_064101353.1">
    <property type="nucleotide sequence ID" value="NZ_LCUA01000022.1"/>
</dbReference>
<evidence type="ECO:0000313" key="11">
    <source>
        <dbReference type="Proteomes" id="UP000054858"/>
    </source>
</evidence>
<dbReference type="PROSITE" id="PS50850">
    <property type="entry name" value="MFS"/>
    <property type="match status" value="1"/>
</dbReference>
<dbReference type="GO" id="GO:0015385">
    <property type="term" value="F:sodium:proton antiporter activity"/>
    <property type="evidence" value="ECO:0007669"/>
    <property type="project" value="TreeGrafter"/>
</dbReference>
<dbReference type="GO" id="GO:0005886">
    <property type="term" value="C:plasma membrane"/>
    <property type="evidence" value="ECO:0007669"/>
    <property type="project" value="UniProtKB-SubCell"/>
</dbReference>